<gene>
    <name evidence="3" type="ORF">C5C51_07620</name>
</gene>
<dbReference type="Gene3D" id="3.30.1230.10">
    <property type="entry name" value="YlxR-like"/>
    <property type="match status" value="1"/>
</dbReference>
<accession>A0A2S5Y5Z9</accession>
<dbReference type="PANTHER" id="PTHR34215:SF1">
    <property type="entry name" value="YLXR DOMAIN-CONTAINING PROTEIN"/>
    <property type="match status" value="1"/>
</dbReference>
<evidence type="ECO:0000259" key="2">
    <source>
        <dbReference type="Pfam" id="PF04296"/>
    </source>
</evidence>
<reference evidence="3 4" key="1">
    <citation type="submission" date="2018-02" db="EMBL/GenBank/DDBJ databases">
        <title>Bacteriophage NCPPB3778 and a type I-E CRISPR drive the evolution of the US Biological Select Agent, Rathayibacter toxicus.</title>
        <authorList>
            <person name="Davis E.W.II."/>
            <person name="Tabima J.F."/>
            <person name="Weisberg A.J."/>
            <person name="Lopes L.D."/>
            <person name="Wiseman M.S."/>
            <person name="Wiseman M.S."/>
            <person name="Pupko T."/>
            <person name="Belcher M.S."/>
            <person name="Sechler A.J."/>
            <person name="Tancos M.A."/>
            <person name="Schroeder B.K."/>
            <person name="Murray T.D."/>
            <person name="Luster D.G."/>
            <person name="Schneider W.L."/>
            <person name="Rogers E."/>
            <person name="Andreote F.D."/>
            <person name="Grunwald N.J."/>
            <person name="Putnam M.L."/>
            <person name="Chang J.H."/>
        </authorList>
    </citation>
    <scope>NUCLEOTIDE SEQUENCE [LARGE SCALE GENOMIC DNA]</scope>
    <source>
        <strain evidence="3 4">FH99</strain>
    </source>
</reference>
<comment type="caution">
    <text evidence="3">The sequence shown here is derived from an EMBL/GenBank/DDBJ whole genome shotgun (WGS) entry which is preliminary data.</text>
</comment>
<organism evidence="3 4">
    <name type="scientific">Rathayibacter toxicus</name>
    <dbReference type="NCBI Taxonomy" id="145458"/>
    <lineage>
        <taxon>Bacteria</taxon>
        <taxon>Bacillati</taxon>
        <taxon>Actinomycetota</taxon>
        <taxon>Actinomycetes</taxon>
        <taxon>Micrococcales</taxon>
        <taxon>Microbacteriaceae</taxon>
        <taxon>Rathayibacter</taxon>
    </lineage>
</organism>
<dbReference type="PANTHER" id="PTHR34215">
    <property type="entry name" value="BLL0784 PROTEIN"/>
    <property type="match status" value="1"/>
</dbReference>
<dbReference type="InterPro" id="IPR007393">
    <property type="entry name" value="YlxR_dom"/>
</dbReference>
<protein>
    <submittedName>
        <fullName evidence="3">DUF448 domain-containing protein</fullName>
    </submittedName>
</protein>
<proteinExistence type="predicted"/>
<sequence length="109" mass="12640">MTPVRTCVGCRLRAPRASLLRLVLHSDALVVDPRAIRVGRGAWLHDAYDCYELAVKRRAFNRAFRTRESVKVNDLERYVTRDDLLGPHPEEPTQRTITFQREQAERPVN</sequence>
<dbReference type="EMBL" id="PSWU01000012">
    <property type="protein sequence ID" value="PPI14431.1"/>
    <property type="molecule type" value="Genomic_DNA"/>
</dbReference>
<dbReference type="OrthoDB" id="5244965at2"/>
<evidence type="ECO:0000313" key="4">
    <source>
        <dbReference type="Proteomes" id="UP000237966"/>
    </source>
</evidence>
<name>A0A2S5Y5Z9_9MICO</name>
<dbReference type="RefSeq" id="WP_081656712.1">
    <property type="nucleotide sequence ID" value="NZ_CP010848.1"/>
</dbReference>
<dbReference type="InterPro" id="IPR035931">
    <property type="entry name" value="YlxR-like_sf"/>
</dbReference>
<dbReference type="GeneID" id="93666794"/>
<evidence type="ECO:0000313" key="3">
    <source>
        <dbReference type="EMBL" id="PPI14431.1"/>
    </source>
</evidence>
<feature type="domain" description="YlxR" evidence="2">
    <location>
        <begin position="5"/>
        <end position="69"/>
    </location>
</feature>
<dbReference type="Pfam" id="PF04296">
    <property type="entry name" value="YlxR"/>
    <property type="match status" value="1"/>
</dbReference>
<dbReference type="InterPro" id="IPR037465">
    <property type="entry name" value="YlxR"/>
</dbReference>
<dbReference type="SUPFAM" id="SSF64376">
    <property type="entry name" value="YlxR-like"/>
    <property type="match status" value="1"/>
</dbReference>
<dbReference type="Proteomes" id="UP000237966">
    <property type="component" value="Unassembled WGS sequence"/>
</dbReference>
<feature type="region of interest" description="Disordered" evidence="1">
    <location>
        <begin position="83"/>
        <end position="109"/>
    </location>
</feature>
<feature type="compositionally biased region" description="Basic and acidic residues" evidence="1">
    <location>
        <begin position="83"/>
        <end position="93"/>
    </location>
</feature>
<dbReference type="AlphaFoldDB" id="A0A2S5Y5Z9"/>
<evidence type="ECO:0000256" key="1">
    <source>
        <dbReference type="SAM" id="MobiDB-lite"/>
    </source>
</evidence>